<name>A0ABR8NGN4_9ACTN</name>
<organism evidence="2 3">
    <name type="scientific">Nocardioides cavernae</name>
    <dbReference type="NCBI Taxonomy" id="1921566"/>
    <lineage>
        <taxon>Bacteria</taxon>
        <taxon>Bacillati</taxon>
        <taxon>Actinomycetota</taxon>
        <taxon>Actinomycetes</taxon>
        <taxon>Propionibacteriales</taxon>
        <taxon>Nocardioidaceae</taxon>
        <taxon>Nocardioides</taxon>
    </lineage>
</organism>
<dbReference type="Gene3D" id="3.40.50.360">
    <property type="match status" value="1"/>
</dbReference>
<dbReference type="EMBL" id="JACXYZ010000005">
    <property type="protein sequence ID" value="MBD3927283.1"/>
    <property type="molecule type" value="Genomic_DNA"/>
</dbReference>
<keyword evidence="3" id="KW-1185">Reference proteome</keyword>
<dbReference type="InterPro" id="IPR029039">
    <property type="entry name" value="Flavoprotein-like_sf"/>
</dbReference>
<evidence type="ECO:0000313" key="2">
    <source>
        <dbReference type="EMBL" id="MBD3927283.1"/>
    </source>
</evidence>
<reference evidence="2 3" key="1">
    <citation type="submission" date="2020-09" db="EMBL/GenBank/DDBJ databases">
        <title>novel species in genus Nocardioides.</title>
        <authorList>
            <person name="Zhang G."/>
        </authorList>
    </citation>
    <scope>NUCLEOTIDE SEQUENCE [LARGE SCALE GENOMIC DNA]</scope>
    <source>
        <strain evidence="2 3">KCTC 39551</strain>
    </source>
</reference>
<feature type="region of interest" description="Disordered" evidence="1">
    <location>
        <begin position="60"/>
        <end position="83"/>
    </location>
</feature>
<protein>
    <submittedName>
        <fullName evidence="2">Flavodoxin/nitric oxide synthase</fullName>
    </submittedName>
</protein>
<evidence type="ECO:0000313" key="3">
    <source>
        <dbReference type="Proteomes" id="UP000618818"/>
    </source>
</evidence>
<gene>
    <name evidence="2" type="ORF">IEZ26_21860</name>
</gene>
<sequence>MTALVVHESHWGNTRAVAQAIADGLSDSDAGPVQVVDVGSAPSPLPDGVDLVVLGGPTHAFSMSRPTTRRDAHDRGAEPGHEDRGIREWLATLPAGGPACSVATFDTRAEQVRRLPGSAARSAARFVSRHRLGRMVASESFYVEDAPGPLVDGELERARAWGRALAAGRG</sequence>
<proteinExistence type="predicted"/>
<dbReference type="RefSeq" id="WP_191197141.1">
    <property type="nucleotide sequence ID" value="NZ_JACXYZ010000005.1"/>
</dbReference>
<comment type="caution">
    <text evidence="2">The sequence shown here is derived from an EMBL/GenBank/DDBJ whole genome shotgun (WGS) entry which is preliminary data.</text>
</comment>
<dbReference type="Proteomes" id="UP000618818">
    <property type="component" value="Unassembled WGS sequence"/>
</dbReference>
<feature type="compositionally biased region" description="Basic and acidic residues" evidence="1">
    <location>
        <begin position="68"/>
        <end position="83"/>
    </location>
</feature>
<evidence type="ECO:0000256" key="1">
    <source>
        <dbReference type="SAM" id="MobiDB-lite"/>
    </source>
</evidence>
<accession>A0ABR8NGN4</accession>
<dbReference type="SUPFAM" id="SSF52218">
    <property type="entry name" value="Flavoproteins"/>
    <property type="match status" value="1"/>
</dbReference>